<dbReference type="AlphaFoldDB" id="A0AB34X4J3"/>
<gene>
    <name evidence="1" type="ORF">HMPREF1862_00051</name>
</gene>
<comment type="caution">
    <text evidence="1">The sequence shown here is derived from an EMBL/GenBank/DDBJ whole genome shotgun (WGS) entry which is preliminary data.</text>
</comment>
<dbReference type="Proteomes" id="UP000070572">
    <property type="component" value="Unassembled WGS sequence"/>
</dbReference>
<proteinExistence type="predicted"/>
<evidence type="ECO:0000313" key="1">
    <source>
        <dbReference type="EMBL" id="KXB81988.1"/>
    </source>
</evidence>
<reference evidence="1 2" key="1">
    <citation type="submission" date="2016-01" db="EMBL/GenBank/DDBJ databases">
        <authorList>
            <person name="Mitreva M."/>
            <person name="Pepin K.H."/>
            <person name="Mihindukulasuriya K.A."/>
            <person name="Fulton R."/>
            <person name="Fronick C."/>
            <person name="O'Laughlin M."/>
            <person name="Miner T."/>
            <person name="Herter B."/>
            <person name="Rosa B.A."/>
            <person name="Cordes M."/>
            <person name="Tomlinson C."/>
            <person name="Wollam A."/>
            <person name="Palsikar V.B."/>
            <person name="Mardis E.R."/>
            <person name="Wilson R.K."/>
        </authorList>
    </citation>
    <scope>NUCLEOTIDE SEQUENCE [LARGE SCALE GENOMIC DNA]</scope>
    <source>
        <strain evidence="1 2">DNF00696</strain>
    </source>
</reference>
<sequence length="118" mass="13407">MEENVYPKQLTPPQQALAIELGGLLLFSWRQTELNFPALVLEAVFTATENGLQMDHGAFSGADSMEWELGEMEEDILALAERLWKNMGRDWKVLVVSIDPVTRFCEQTFFGKKTSRPT</sequence>
<dbReference type="EMBL" id="LSDN01000003">
    <property type="protein sequence ID" value="KXB81988.1"/>
    <property type="molecule type" value="Genomic_DNA"/>
</dbReference>
<name>A0AB34X4J3_9ACTO</name>
<organism evidence="1 2">
    <name type="scientific">Varibaculum cambriense</name>
    <dbReference type="NCBI Taxonomy" id="184870"/>
    <lineage>
        <taxon>Bacteria</taxon>
        <taxon>Bacillati</taxon>
        <taxon>Actinomycetota</taxon>
        <taxon>Actinomycetes</taxon>
        <taxon>Actinomycetales</taxon>
        <taxon>Actinomycetaceae</taxon>
        <taxon>Varibaculum</taxon>
    </lineage>
</organism>
<dbReference type="RefSeq" id="WP_060919941.1">
    <property type="nucleotide sequence ID" value="NZ_KQ960676.1"/>
</dbReference>
<protein>
    <submittedName>
        <fullName evidence="1">Uncharacterized protein</fullName>
    </submittedName>
</protein>
<accession>A0AB34X4J3</accession>
<evidence type="ECO:0000313" key="2">
    <source>
        <dbReference type="Proteomes" id="UP000070572"/>
    </source>
</evidence>